<reference evidence="1 2" key="1">
    <citation type="submission" date="2017-02" db="EMBL/GenBank/DDBJ databases">
        <authorList>
            <person name="Peterson S.W."/>
        </authorList>
    </citation>
    <scope>NUCLEOTIDE SEQUENCE [LARGE SCALE GENOMIC DNA]</scope>
    <source>
        <strain evidence="1 2">ATCC BAA-909</strain>
    </source>
</reference>
<accession>A0A1T4MTL2</accession>
<proteinExistence type="predicted"/>
<evidence type="ECO:0000313" key="2">
    <source>
        <dbReference type="Proteomes" id="UP000190395"/>
    </source>
</evidence>
<dbReference type="GeneID" id="303367247"/>
<dbReference type="RefSeq" id="WP_078930741.1">
    <property type="nucleotide sequence ID" value="NZ_CAMFAQ010000004.1"/>
</dbReference>
<dbReference type="AlphaFoldDB" id="A0A1T4MTL2"/>
<organism evidence="1 2">
    <name type="scientific">Treponema berlinense</name>
    <dbReference type="NCBI Taxonomy" id="225004"/>
    <lineage>
        <taxon>Bacteria</taxon>
        <taxon>Pseudomonadati</taxon>
        <taxon>Spirochaetota</taxon>
        <taxon>Spirochaetia</taxon>
        <taxon>Spirochaetales</taxon>
        <taxon>Treponemataceae</taxon>
        <taxon>Treponema</taxon>
    </lineage>
</organism>
<keyword evidence="2" id="KW-1185">Reference proteome</keyword>
<sequence length="107" mass="12255">MFDAGYICKKIYKAVYLVRLIGKSLDPVAYIHIKAGRGAFVEANELYEQFAKIKWNTPLSTADLEISLDESLAENVLKIEFVEDFFDDETGRTNKYPVHEEDSVIVF</sequence>
<protein>
    <submittedName>
        <fullName evidence="1">Uncharacterized protein</fullName>
    </submittedName>
</protein>
<dbReference type="Proteomes" id="UP000190395">
    <property type="component" value="Unassembled WGS sequence"/>
</dbReference>
<name>A0A1T4MTL2_9SPIR</name>
<gene>
    <name evidence="1" type="ORF">SAMN02745152_00994</name>
</gene>
<evidence type="ECO:0000313" key="1">
    <source>
        <dbReference type="EMBL" id="SJZ70105.1"/>
    </source>
</evidence>
<dbReference type="EMBL" id="FUXC01000004">
    <property type="protein sequence ID" value="SJZ70105.1"/>
    <property type="molecule type" value="Genomic_DNA"/>
</dbReference>